<name>A0A0N5AWU2_9BILA</name>
<dbReference type="InterPro" id="IPR029044">
    <property type="entry name" value="Nucleotide-diphossugar_trans"/>
</dbReference>
<keyword evidence="7" id="KW-1185">Reference proteome</keyword>
<dbReference type="Proteomes" id="UP000046393">
    <property type="component" value="Unplaced"/>
</dbReference>
<accession>A0A0N5AWU2</accession>
<evidence type="ECO:0000256" key="3">
    <source>
        <dbReference type="ARBA" id="ARBA00012457"/>
    </source>
</evidence>
<evidence type="ECO:0000313" key="8">
    <source>
        <dbReference type="WBParaSite" id="SMUV_0000940401-mRNA-1"/>
    </source>
</evidence>
<keyword evidence="4" id="KW-0808">Transferase</keyword>
<comment type="similarity">
    <text evidence="2">Belongs to the UDPGP type 1 family.</text>
</comment>
<evidence type="ECO:0000256" key="2">
    <source>
        <dbReference type="ARBA" id="ARBA00010401"/>
    </source>
</evidence>
<dbReference type="InterPro" id="IPR002618">
    <property type="entry name" value="UDPGP_fam"/>
</dbReference>
<evidence type="ECO:0000313" key="7">
    <source>
        <dbReference type="Proteomes" id="UP000046393"/>
    </source>
</evidence>
<dbReference type="WBParaSite" id="SMUV_0000940401-mRNA-1">
    <property type="protein sequence ID" value="SMUV_0000940401-mRNA-1"/>
    <property type="gene ID" value="SMUV_0000940401"/>
</dbReference>
<dbReference type="EC" id="2.7.7.23" evidence="3"/>
<protein>
    <recommendedName>
        <fullName evidence="3">UDP-N-acetylglucosamine diphosphorylase</fullName>
        <ecNumber evidence="3">2.7.7.23</ecNumber>
    </recommendedName>
</protein>
<dbReference type="GO" id="GO:0003977">
    <property type="term" value="F:UDP-N-acetylglucosamine diphosphorylase activity"/>
    <property type="evidence" value="ECO:0007669"/>
    <property type="project" value="UniProtKB-EC"/>
</dbReference>
<reference evidence="8" key="1">
    <citation type="submission" date="2017-02" db="UniProtKB">
        <authorList>
            <consortium name="WormBaseParasite"/>
        </authorList>
    </citation>
    <scope>IDENTIFICATION</scope>
</reference>
<sequence length="352" mass="39328">MIDLGFESCNSLFSLQAARIARLQNLAKKAFPQCACKIQWIVMTSKATESETLRHIKGIVGNFGLTMDQVFIFNQGEMPCFDLNGNFILSGKGEIAVAPNGNGGLYTAIKPYLNKFLSMGLQYFHVYCVDNILCRVADPHFIGFCIAKNADCAAKAVEKTDPSEPVGVICRVNGHVKVVEYSELDPDLAKMKISDGRLMFRAGNIANHFFTIEFLQRVCSEGCKLQFHRALKKIPYVNDGGVVINPSKPNGIKLERFVFDVFQYSKNFYVWNVSRESEFSPLKNADTAEKDCLRTCRRDLNAEHHRWLQDAGAVIGDGGTVFIHPLISYAGEVFILLKLILLYISFDLAAVK</sequence>
<dbReference type="AlphaFoldDB" id="A0A0N5AWU2"/>
<evidence type="ECO:0000256" key="1">
    <source>
        <dbReference type="ARBA" id="ARBA00005208"/>
    </source>
</evidence>
<evidence type="ECO:0000256" key="4">
    <source>
        <dbReference type="ARBA" id="ARBA00022679"/>
    </source>
</evidence>
<proteinExistence type="inferred from homology"/>
<dbReference type="SUPFAM" id="SSF53448">
    <property type="entry name" value="Nucleotide-diphospho-sugar transferases"/>
    <property type="match status" value="1"/>
</dbReference>
<dbReference type="PANTHER" id="PTHR11952">
    <property type="entry name" value="UDP- GLUCOSE PYROPHOSPHORYLASE"/>
    <property type="match status" value="1"/>
</dbReference>
<dbReference type="Pfam" id="PF01704">
    <property type="entry name" value="UDPGP"/>
    <property type="match status" value="1"/>
</dbReference>
<evidence type="ECO:0000256" key="6">
    <source>
        <dbReference type="ARBA" id="ARBA00048493"/>
    </source>
</evidence>
<dbReference type="PANTHER" id="PTHR11952:SF2">
    <property type="entry name" value="LD24639P"/>
    <property type="match status" value="1"/>
</dbReference>
<evidence type="ECO:0000256" key="5">
    <source>
        <dbReference type="ARBA" id="ARBA00022695"/>
    </source>
</evidence>
<dbReference type="Gene3D" id="3.90.550.10">
    <property type="entry name" value="Spore Coat Polysaccharide Biosynthesis Protein SpsA, Chain A"/>
    <property type="match status" value="1"/>
</dbReference>
<comment type="catalytic activity">
    <reaction evidence="6">
        <text>N-acetyl-alpha-D-glucosamine 1-phosphate + UTP + H(+) = UDP-N-acetyl-alpha-D-glucosamine + diphosphate</text>
        <dbReference type="Rhea" id="RHEA:13509"/>
        <dbReference type="ChEBI" id="CHEBI:15378"/>
        <dbReference type="ChEBI" id="CHEBI:33019"/>
        <dbReference type="ChEBI" id="CHEBI:46398"/>
        <dbReference type="ChEBI" id="CHEBI:57705"/>
        <dbReference type="ChEBI" id="CHEBI:57776"/>
        <dbReference type="EC" id="2.7.7.23"/>
    </reaction>
</comment>
<organism evidence="7 8">
    <name type="scientific">Syphacia muris</name>
    <dbReference type="NCBI Taxonomy" id="451379"/>
    <lineage>
        <taxon>Eukaryota</taxon>
        <taxon>Metazoa</taxon>
        <taxon>Ecdysozoa</taxon>
        <taxon>Nematoda</taxon>
        <taxon>Chromadorea</taxon>
        <taxon>Rhabditida</taxon>
        <taxon>Spirurina</taxon>
        <taxon>Oxyuridomorpha</taxon>
        <taxon>Oxyuroidea</taxon>
        <taxon>Oxyuridae</taxon>
        <taxon>Syphacia</taxon>
    </lineage>
</organism>
<keyword evidence="5" id="KW-0548">Nucleotidyltransferase</keyword>
<dbReference type="STRING" id="451379.A0A0N5AWU2"/>
<comment type="pathway">
    <text evidence="1">Nucleotide-sugar biosynthesis; UDP-N-acetyl-alpha-D-glucosamine biosynthesis; UDP-N-acetyl-alpha-D-glucosamine from N-acetyl-alpha-D-glucosamine 1-phosphate: step 1/1.</text>
</comment>
<dbReference type="InterPro" id="IPR039741">
    <property type="entry name" value="UDP-sugar_pyrophosphorylase"/>
</dbReference>